<sequence length="174" mass="20297">MPRNINTHGGGSQTNVNGLSFEQGTLLNDALIALGYTISNHQVLDSNNSLCGLSVEKYKFYNNFLIPNNVNYKTYNSKKWLPDDCFINYKTKTVYIIEKKFQNSPGSVDEKLASCEFKKKEYEKLCNPINYSVEYLYVFNDWFKKEQYKDILEYIMEKGCNYFYNQIPLSFLGL</sequence>
<dbReference type="AlphaFoldDB" id="A0A1G9TJ13"/>
<gene>
    <name evidence="1" type="ORF">SAMN05216544_0375</name>
</gene>
<organism evidence="1 2">
    <name type="scientific">Lachnospira pectinoschiza</name>
    <dbReference type="NCBI Taxonomy" id="28052"/>
    <lineage>
        <taxon>Bacteria</taxon>
        <taxon>Bacillati</taxon>
        <taxon>Bacillota</taxon>
        <taxon>Clostridia</taxon>
        <taxon>Lachnospirales</taxon>
        <taxon>Lachnospiraceae</taxon>
        <taxon>Lachnospira</taxon>
    </lineage>
</organism>
<protein>
    <submittedName>
        <fullName evidence="1">Uncharacterized protein</fullName>
    </submittedName>
</protein>
<accession>A0A1G9TJ13</accession>
<proteinExistence type="predicted"/>
<keyword evidence="2" id="KW-1185">Reference proteome</keyword>
<dbReference type="Proteomes" id="UP000187651">
    <property type="component" value="Unassembled WGS sequence"/>
</dbReference>
<evidence type="ECO:0000313" key="1">
    <source>
        <dbReference type="EMBL" id="SDM47727.1"/>
    </source>
</evidence>
<evidence type="ECO:0000313" key="2">
    <source>
        <dbReference type="Proteomes" id="UP000187651"/>
    </source>
</evidence>
<dbReference type="RefSeq" id="WP_027438762.1">
    <property type="nucleotide sequence ID" value="NZ_FNHZ01000001.1"/>
</dbReference>
<name>A0A1G9TJ13_9FIRM</name>
<dbReference type="EMBL" id="FNHZ01000001">
    <property type="protein sequence ID" value="SDM47727.1"/>
    <property type="molecule type" value="Genomic_DNA"/>
</dbReference>
<dbReference type="OrthoDB" id="5361365at2"/>
<reference evidence="2" key="1">
    <citation type="submission" date="2016-10" db="EMBL/GenBank/DDBJ databases">
        <authorList>
            <person name="Varghese N."/>
            <person name="Submissions S."/>
        </authorList>
    </citation>
    <scope>NUCLEOTIDE SEQUENCE [LARGE SCALE GENOMIC DNA]</scope>
    <source>
        <strain evidence="2">M83</strain>
    </source>
</reference>